<comment type="caution">
    <text evidence="1">The sequence shown here is derived from an EMBL/GenBank/DDBJ whole genome shotgun (WGS) entry which is preliminary data.</text>
</comment>
<protein>
    <submittedName>
        <fullName evidence="1">Uncharacterized protein</fullName>
    </submittedName>
</protein>
<dbReference type="AlphaFoldDB" id="F0EK54"/>
<accession>F0EK54</accession>
<organism evidence="1 2">
    <name type="scientific">Enterococcus casseliflavus ATCC 12755</name>
    <dbReference type="NCBI Taxonomy" id="888066"/>
    <lineage>
        <taxon>Bacteria</taxon>
        <taxon>Bacillati</taxon>
        <taxon>Bacillota</taxon>
        <taxon>Bacilli</taxon>
        <taxon>Lactobacillales</taxon>
        <taxon>Enterococcaceae</taxon>
        <taxon>Enterococcus</taxon>
    </lineage>
</organism>
<sequence>MNAFFENVFCSLTSGRKIHIRKAFFLMRKKEKRTLAEFVQENKQEKLWQSALICYSVSG</sequence>
<evidence type="ECO:0000313" key="1">
    <source>
        <dbReference type="EMBL" id="EGC69512.1"/>
    </source>
</evidence>
<dbReference type="EMBL" id="AEWT01000013">
    <property type="protein sequence ID" value="EGC69512.1"/>
    <property type="molecule type" value="Genomic_DNA"/>
</dbReference>
<dbReference type="HOGENOM" id="CLU_2953152_0_0_9"/>
<name>F0EK54_ENTCA</name>
<gene>
    <name evidence="1" type="ORF">HMPREF9087_1796</name>
</gene>
<proteinExistence type="predicted"/>
<evidence type="ECO:0000313" key="2">
    <source>
        <dbReference type="Proteomes" id="UP000004835"/>
    </source>
</evidence>
<reference evidence="1 2" key="1">
    <citation type="submission" date="2011-01" db="EMBL/GenBank/DDBJ databases">
        <authorList>
            <person name="Muzny D."/>
            <person name="Qin X."/>
            <person name="Deng J."/>
            <person name="Jiang H."/>
            <person name="Liu Y."/>
            <person name="Qu J."/>
            <person name="Song X.-Z."/>
            <person name="Zhang L."/>
            <person name="Thornton R."/>
            <person name="Coyle M."/>
            <person name="Francisco L."/>
            <person name="Jackson L."/>
            <person name="Javaid M."/>
            <person name="Korchina V."/>
            <person name="Kovar C."/>
            <person name="Mata R."/>
            <person name="Mathew T."/>
            <person name="Ngo R."/>
            <person name="Nguyen L."/>
            <person name="Nguyen N."/>
            <person name="Okwuonu G."/>
            <person name="Ongeri F."/>
            <person name="Pham C."/>
            <person name="Simmons D."/>
            <person name="Wilczek-Boney K."/>
            <person name="Hale W."/>
            <person name="Jakkamsetti A."/>
            <person name="Pham P."/>
            <person name="Ruth R."/>
            <person name="San Lucas F."/>
            <person name="Warren J."/>
            <person name="Zhang J."/>
            <person name="Zhao Z."/>
            <person name="Zhou C."/>
            <person name="Zhu D."/>
            <person name="Lee S."/>
            <person name="Bess C."/>
            <person name="Blankenburg K."/>
            <person name="Forbes L."/>
            <person name="Fu Q."/>
            <person name="Gubbala S."/>
            <person name="Hirani K."/>
            <person name="Jayaseelan J.C."/>
            <person name="Lara F."/>
            <person name="Munidasa M."/>
            <person name="Palculict T."/>
            <person name="Patil S."/>
            <person name="Pu L.-L."/>
            <person name="Saada N."/>
            <person name="Tang L."/>
            <person name="Weissenberger G."/>
            <person name="Zhu Y."/>
            <person name="Hemphill L."/>
            <person name="Shang Y."/>
            <person name="Youmans B."/>
            <person name="Ayvaz T."/>
            <person name="Ross M."/>
            <person name="Santibanez J."/>
            <person name="Aqrawi P."/>
            <person name="Gross S."/>
            <person name="Joshi V."/>
            <person name="Fowler G."/>
            <person name="Nazareth L."/>
            <person name="Reid J."/>
            <person name="Worley K."/>
            <person name="Petrosino J."/>
            <person name="Highlander S."/>
            <person name="Gibbs R."/>
        </authorList>
    </citation>
    <scope>NUCLEOTIDE SEQUENCE [LARGE SCALE GENOMIC DNA]</scope>
    <source>
        <strain evidence="1 2">ATCC 12755</strain>
    </source>
</reference>
<dbReference type="Proteomes" id="UP000004835">
    <property type="component" value="Unassembled WGS sequence"/>
</dbReference>